<evidence type="ECO:0000256" key="1">
    <source>
        <dbReference type="SAM" id="MobiDB-lite"/>
    </source>
</evidence>
<dbReference type="AlphaFoldDB" id="A0AAV4D4U9"/>
<dbReference type="EMBL" id="BLXT01007473">
    <property type="protein sequence ID" value="GFO39238.1"/>
    <property type="molecule type" value="Genomic_DNA"/>
</dbReference>
<gene>
    <name evidence="2" type="ORF">PoB_006574300</name>
</gene>
<dbReference type="Proteomes" id="UP000735302">
    <property type="component" value="Unassembled WGS sequence"/>
</dbReference>
<feature type="region of interest" description="Disordered" evidence="1">
    <location>
        <begin position="169"/>
        <end position="206"/>
    </location>
</feature>
<proteinExistence type="predicted"/>
<name>A0AAV4D4U9_9GAST</name>
<comment type="caution">
    <text evidence="2">The sequence shown here is derived from an EMBL/GenBank/DDBJ whole genome shotgun (WGS) entry which is preliminary data.</text>
</comment>
<feature type="compositionally biased region" description="Polar residues" evidence="1">
    <location>
        <begin position="84"/>
        <end position="95"/>
    </location>
</feature>
<organism evidence="2 3">
    <name type="scientific">Plakobranchus ocellatus</name>
    <dbReference type="NCBI Taxonomy" id="259542"/>
    <lineage>
        <taxon>Eukaryota</taxon>
        <taxon>Metazoa</taxon>
        <taxon>Spiralia</taxon>
        <taxon>Lophotrochozoa</taxon>
        <taxon>Mollusca</taxon>
        <taxon>Gastropoda</taxon>
        <taxon>Heterobranchia</taxon>
        <taxon>Euthyneura</taxon>
        <taxon>Panpulmonata</taxon>
        <taxon>Sacoglossa</taxon>
        <taxon>Placobranchoidea</taxon>
        <taxon>Plakobranchidae</taxon>
        <taxon>Plakobranchus</taxon>
    </lineage>
</organism>
<protein>
    <submittedName>
        <fullName evidence="2">Uncharacterized protein</fullName>
    </submittedName>
</protein>
<evidence type="ECO:0000313" key="2">
    <source>
        <dbReference type="EMBL" id="GFO39238.1"/>
    </source>
</evidence>
<reference evidence="2 3" key="1">
    <citation type="journal article" date="2021" name="Elife">
        <title>Chloroplast acquisition without the gene transfer in kleptoplastic sea slugs, Plakobranchus ocellatus.</title>
        <authorList>
            <person name="Maeda T."/>
            <person name="Takahashi S."/>
            <person name="Yoshida T."/>
            <person name="Shimamura S."/>
            <person name="Takaki Y."/>
            <person name="Nagai Y."/>
            <person name="Toyoda A."/>
            <person name="Suzuki Y."/>
            <person name="Arimoto A."/>
            <person name="Ishii H."/>
            <person name="Satoh N."/>
            <person name="Nishiyama T."/>
            <person name="Hasebe M."/>
            <person name="Maruyama T."/>
            <person name="Minagawa J."/>
            <person name="Obokata J."/>
            <person name="Shigenobu S."/>
        </authorList>
    </citation>
    <scope>NUCLEOTIDE SEQUENCE [LARGE SCALE GENOMIC DNA]</scope>
</reference>
<feature type="region of interest" description="Disordered" evidence="1">
    <location>
        <begin position="84"/>
        <end position="110"/>
    </location>
</feature>
<keyword evidence="3" id="KW-1185">Reference proteome</keyword>
<feature type="compositionally biased region" description="Polar residues" evidence="1">
    <location>
        <begin position="177"/>
        <end position="206"/>
    </location>
</feature>
<feature type="compositionally biased region" description="Basic and acidic residues" evidence="1">
    <location>
        <begin position="96"/>
        <end position="107"/>
    </location>
</feature>
<accession>A0AAV4D4U9</accession>
<sequence length="206" mass="21969">MCEIQRALEEKRLGCNELSAALVHQLNTGAHGQCIVDFVTSTVSAETRHILGAASKGLLHIDNQPITGPSPEAACGREKVQVFYTNPTNSNNQTRDQADPRDKERASKVVKPGASIYKPCEQIPLLKLAAAAAARGTQIIADLDSSNNAQPNLQNRRCNSSCKCKRIKVSGQDKMPTGSSHQSGGDDVSTWTRQSSQLSGTALSGA</sequence>
<evidence type="ECO:0000313" key="3">
    <source>
        <dbReference type="Proteomes" id="UP000735302"/>
    </source>
</evidence>